<feature type="domain" description="DDE Tnp4" evidence="14">
    <location>
        <begin position="181"/>
        <end position="334"/>
    </location>
</feature>
<reference evidence="15" key="1">
    <citation type="submission" date="2015-01" db="EMBL/GenBank/DDBJ databases">
        <title>EvidentialGene: Evidence-directed Construction of Complete mRNA Transcriptomes without Genomes.</title>
        <authorList>
            <person name="Gilbert D.G."/>
        </authorList>
    </citation>
    <scope>NUCLEOTIDE SEQUENCE</scope>
</reference>
<keyword evidence="17" id="KW-1185">Reference proteome</keyword>
<dbReference type="PRINTS" id="PR02086">
    <property type="entry name" value="PUTNUCHARBI1"/>
</dbReference>
<evidence type="ECO:0000256" key="11">
    <source>
        <dbReference type="ARBA" id="ARBA00030126"/>
    </source>
</evidence>
<evidence type="ECO:0000256" key="3">
    <source>
        <dbReference type="ARBA" id="ARBA00004496"/>
    </source>
</evidence>
<evidence type="ECO:0000256" key="1">
    <source>
        <dbReference type="ARBA" id="ARBA00001968"/>
    </source>
</evidence>
<keyword evidence="8" id="KW-0479">Metal-binding</keyword>
<comment type="similarity">
    <text evidence="4">Belongs to the HARBI1 family.</text>
</comment>
<dbReference type="GO" id="GO:0046872">
    <property type="term" value="F:metal ion binding"/>
    <property type="evidence" value="ECO:0007669"/>
    <property type="project" value="UniProtKB-KW"/>
</dbReference>
<keyword evidence="7" id="KW-0540">Nuclease</keyword>
<dbReference type="PANTHER" id="PTHR22930">
    <property type="match status" value="1"/>
</dbReference>
<dbReference type="InterPro" id="IPR026103">
    <property type="entry name" value="HARBI1_animal"/>
</dbReference>
<keyword evidence="6" id="KW-0963">Cytoplasm</keyword>
<comment type="function">
    <text evidence="12">Transposase-derived protein that may have nuclease activity. Does not have transposase activity.</text>
</comment>
<evidence type="ECO:0000256" key="4">
    <source>
        <dbReference type="ARBA" id="ARBA00006958"/>
    </source>
</evidence>
<dbReference type="EMBL" id="GCES01002748">
    <property type="protein sequence ID" value="JAR83575.1"/>
    <property type="molecule type" value="Transcribed_RNA"/>
</dbReference>
<evidence type="ECO:0000256" key="13">
    <source>
        <dbReference type="SAM" id="SignalP"/>
    </source>
</evidence>
<name>A0A147AZI8_FUNHE</name>
<dbReference type="GO" id="GO:0005634">
    <property type="term" value="C:nucleus"/>
    <property type="evidence" value="ECO:0007669"/>
    <property type="project" value="UniProtKB-SubCell"/>
</dbReference>
<evidence type="ECO:0000256" key="12">
    <source>
        <dbReference type="ARBA" id="ARBA00045850"/>
    </source>
</evidence>
<dbReference type="InterPro" id="IPR045249">
    <property type="entry name" value="HARBI1-like"/>
</dbReference>
<dbReference type="Pfam" id="PF13359">
    <property type="entry name" value="DDE_Tnp_4"/>
    <property type="match status" value="1"/>
</dbReference>
<evidence type="ECO:0000256" key="10">
    <source>
        <dbReference type="ARBA" id="ARBA00023242"/>
    </source>
</evidence>
<dbReference type="GO" id="GO:0005737">
    <property type="term" value="C:cytoplasm"/>
    <property type="evidence" value="ECO:0007669"/>
    <property type="project" value="UniProtKB-SubCell"/>
</dbReference>
<evidence type="ECO:0000256" key="2">
    <source>
        <dbReference type="ARBA" id="ARBA00004123"/>
    </source>
</evidence>
<evidence type="ECO:0000256" key="9">
    <source>
        <dbReference type="ARBA" id="ARBA00022801"/>
    </source>
</evidence>
<accession>A0A147AZI8</accession>
<evidence type="ECO:0000259" key="14">
    <source>
        <dbReference type="Pfam" id="PF13359"/>
    </source>
</evidence>
<evidence type="ECO:0000313" key="15">
    <source>
        <dbReference type="EMBL" id="JAR83575.1"/>
    </source>
</evidence>
<dbReference type="STRING" id="8078.ENSFHEP00000005806"/>
<evidence type="ECO:0000313" key="17">
    <source>
        <dbReference type="Proteomes" id="UP000265000"/>
    </source>
</evidence>
<keyword evidence="13" id="KW-0732">Signal</keyword>
<feature type="signal peptide" evidence="13">
    <location>
        <begin position="1"/>
        <end position="23"/>
    </location>
</feature>
<dbReference type="GeneTree" id="ENSGT00940000164797"/>
<dbReference type="GO" id="GO:0004518">
    <property type="term" value="F:nuclease activity"/>
    <property type="evidence" value="ECO:0007669"/>
    <property type="project" value="UniProtKB-KW"/>
</dbReference>
<evidence type="ECO:0000256" key="5">
    <source>
        <dbReference type="ARBA" id="ARBA00015519"/>
    </source>
</evidence>
<dbReference type="OrthoDB" id="8928178at2759"/>
<keyword evidence="10" id="KW-0539">Nucleus</keyword>
<sequence length="391" mass="44397">MPSSLVRPSVVCALAIFLRLSAAKRRHERRRRRLRQLLLLADQFVTVHPASYCRLNHRAPILRLWFDVESELKQDFHLSRRAMHALQRLLQKDQDHGWGNELEVLIYVYWLAHGLSYRVVSGVFNVPRSTVHRIIHKVAQRIWLHLSLAISFPRAEDLHKVGRGFVDQSGTAVFNEVVGVIDCTHIRIKAPQQHQFDYLNAKGFYSITIQAVFDSNGRFLDIFVGYPGSVPDAGVMRNSSFYQARRYPPPSYILLGDESYPCLDAPICLITPYTEPVDRPGQALFNCHHSKARSVAHRAFGVMKTRWRSTLSNTLEVKPAFASQVVSSCAFLHNVCMDNGDVLEPDDNIAQDPLPPQEFLTDEETSGIATRDRLAALNVSVLQEQITFSTV</sequence>
<dbReference type="InterPro" id="IPR027806">
    <property type="entry name" value="HARBI1_dom"/>
</dbReference>
<keyword evidence="9" id="KW-0378">Hydrolase</keyword>
<dbReference type="PANTHER" id="PTHR22930:SF206">
    <property type="entry name" value="NUCLEASE HARBI1"/>
    <property type="match status" value="1"/>
</dbReference>
<organism evidence="15">
    <name type="scientific">Fundulus heteroclitus</name>
    <name type="common">Killifish</name>
    <name type="synonym">Mummichog</name>
    <dbReference type="NCBI Taxonomy" id="8078"/>
    <lineage>
        <taxon>Eukaryota</taxon>
        <taxon>Metazoa</taxon>
        <taxon>Chordata</taxon>
        <taxon>Craniata</taxon>
        <taxon>Vertebrata</taxon>
        <taxon>Euteleostomi</taxon>
        <taxon>Actinopterygii</taxon>
        <taxon>Neopterygii</taxon>
        <taxon>Teleostei</taxon>
        <taxon>Neoteleostei</taxon>
        <taxon>Acanthomorphata</taxon>
        <taxon>Ovalentaria</taxon>
        <taxon>Atherinomorphae</taxon>
        <taxon>Cyprinodontiformes</taxon>
        <taxon>Fundulidae</taxon>
        <taxon>Fundulus</taxon>
    </lineage>
</organism>
<evidence type="ECO:0000256" key="6">
    <source>
        <dbReference type="ARBA" id="ARBA00022490"/>
    </source>
</evidence>
<evidence type="ECO:0000313" key="16">
    <source>
        <dbReference type="Ensembl" id="ENSFHEP00000005806.1"/>
    </source>
</evidence>
<dbReference type="AlphaFoldDB" id="A0A147AZI8"/>
<proteinExistence type="inferred from homology"/>
<feature type="chain" id="PRO_5044549187" description="Putative nuclease HARBI1" evidence="13">
    <location>
        <begin position="24"/>
        <end position="391"/>
    </location>
</feature>
<dbReference type="Ensembl" id="ENSFHET00000006559.1">
    <property type="protein sequence ID" value="ENSFHEP00000005806.1"/>
    <property type="gene ID" value="ENSFHEG00000000182.1"/>
</dbReference>
<comment type="cofactor">
    <cofactor evidence="1">
        <name>a divalent metal cation</name>
        <dbReference type="ChEBI" id="CHEBI:60240"/>
    </cofactor>
</comment>
<protein>
    <recommendedName>
        <fullName evidence="5">Putative nuclease HARBI1</fullName>
    </recommendedName>
    <alternativeName>
        <fullName evidence="11">Harbinger transposase-derived nuclease</fullName>
    </alternativeName>
</protein>
<dbReference type="GO" id="GO:0016787">
    <property type="term" value="F:hydrolase activity"/>
    <property type="evidence" value="ECO:0007669"/>
    <property type="project" value="UniProtKB-KW"/>
</dbReference>
<evidence type="ECO:0000256" key="8">
    <source>
        <dbReference type="ARBA" id="ARBA00022723"/>
    </source>
</evidence>
<evidence type="ECO:0000256" key="7">
    <source>
        <dbReference type="ARBA" id="ARBA00022722"/>
    </source>
</evidence>
<comment type="subcellular location">
    <subcellularLocation>
        <location evidence="3">Cytoplasm</location>
    </subcellularLocation>
    <subcellularLocation>
        <location evidence="2">Nucleus</location>
    </subcellularLocation>
</comment>
<dbReference type="Proteomes" id="UP000265000">
    <property type="component" value="Unplaced"/>
</dbReference>
<dbReference type="GeneID" id="105916182"/>
<reference evidence="16" key="2">
    <citation type="submission" date="2025-05" db="UniProtKB">
        <authorList>
            <consortium name="Ensembl"/>
        </authorList>
    </citation>
    <scope>IDENTIFICATION</scope>
</reference>